<reference evidence="10 11" key="1">
    <citation type="journal article" date="2013" name="BMC Genomics">
        <title>The miniature genome of a carnivorous plant Genlisea aurea contains a low number of genes and short non-coding sequences.</title>
        <authorList>
            <person name="Leushkin E.V."/>
            <person name="Sutormin R.A."/>
            <person name="Nabieva E.R."/>
            <person name="Penin A.A."/>
            <person name="Kondrashov A.S."/>
            <person name="Logacheva M.D."/>
        </authorList>
    </citation>
    <scope>NUCLEOTIDE SEQUENCE [LARGE SCALE GENOMIC DNA]</scope>
</reference>
<feature type="domain" description="HTH myb-type" evidence="9">
    <location>
        <begin position="56"/>
        <end position="107"/>
    </location>
</feature>
<organism evidence="10 11">
    <name type="scientific">Genlisea aurea</name>
    <dbReference type="NCBI Taxonomy" id="192259"/>
    <lineage>
        <taxon>Eukaryota</taxon>
        <taxon>Viridiplantae</taxon>
        <taxon>Streptophyta</taxon>
        <taxon>Embryophyta</taxon>
        <taxon>Tracheophyta</taxon>
        <taxon>Spermatophyta</taxon>
        <taxon>Magnoliopsida</taxon>
        <taxon>eudicotyledons</taxon>
        <taxon>Gunneridae</taxon>
        <taxon>Pentapetalae</taxon>
        <taxon>asterids</taxon>
        <taxon>lamiids</taxon>
        <taxon>Lamiales</taxon>
        <taxon>Lentibulariaceae</taxon>
        <taxon>Genlisea</taxon>
    </lineage>
</organism>
<evidence type="ECO:0000256" key="4">
    <source>
        <dbReference type="ARBA" id="ARBA00023125"/>
    </source>
</evidence>
<feature type="non-terminal residue" evidence="10">
    <location>
        <position position="1"/>
    </location>
</feature>
<sequence length="280" mass="31549">DIKKGPWKPEEDQVLINHVKKYGPRDWSSIRSKGLLKRTGKSCRLRWVNKLRPDLKNGVKFSPEEEKTVLELQAQFGNRWAKIATYLTGRTDNDVKNFWSSRQKRIARMQGGTTSPPSPNKTATSAKETKLSVVHDVSPSEAVKFLCSSTTTDEESVITMPRQLLPLPPLGNPISRCYGSSSFFPLELSYESKPQFFVEQPQSFFPRPQHPLLDFFGNYSEPTLSGTAFLPQLPDEAAALGGGMMDSSFQSENVDDAFLDEFPLMDLFDEIEPLPSPSKW</sequence>
<dbReference type="GO" id="GO:0005634">
    <property type="term" value="C:nucleus"/>
    <property type="evidence" value="ECO:0007669"/>
    <property type="project" value="UniProtKB-SubCell"/>
</dbReference>
<accession>S8CCM5</accession>
<dbReference type="OrthoDB" id="2143914at2759"/>
<comment type="subcellular location">
    <subcellularLocation>
        <location evidence="1">Nucleus</location>
    </subcellularLocation>
</comment>
<dbReference type="InterPro" id="IPR017930">
    <property type="entry name" value="Myb_dom"/>
</dbReference>
<dbReference type="AlphaFoldDB" id="S8CCM5"/>
<comment type="caution">
    <text evidence="10">The sequence shown here is derived from an EMBL/GenBank/DDBJ whole genome shotgun (WGS) entry which is preliminary data.</text>
</comment>
<feature type="non-terminal residue" evidence="10">
    <location>
        <position position="280"/>
    </location>
</feature>
<feature type="compositionally biased region" description="Polar residues" evidence="7">
    <location>
        <begin position="111"/>
        <end position="126"/>
    </location>
</feature>
<dbReference type="FunFam" id="1.10.10.60:FF:000351">
    <property type="entry name" value="Transcription factor GAMYB"/>
    <property type="match status" value="1"/>
</dbReference>
<feature type="domain" description="HTH myb-type" evidence="9">
    <location>
        <begin position="1"/>
        <end position="55"/>
    </location>
</feature>
<keyword evidence="6" id="KW-0539">Nucleus</keyword>
<dbReference type="PANTHER" id="PTHR47996:SF3">
    <property type="entry name" value="TRANSCRIPTION FACTOR DUO1"/>
    <property type="match status" value="1"/>
</dbReference>
<proteinExistence type="predicted"/>
<dbReference type="Gene3D" id="1.10.10.60">
    <property type="entry name" value="Homeodomain-like"/>
    <property type="match status" value="2"/>
</dbReference>
<name>S8CCM5_9LAMI</name>
<feature type="domain" description="Myb-like" evidence="8">
    <location>
        <begin position="1"/>
        <end position="51"/>
    </location>
</feature>
<dbReference type="PANTHER" id="PTHR47996">
    <property type="entry name" value="TRANSCRIPTION FACTOR DUO1"/>
    <property type="match status" value="1"/>
</dbReference>
<evidence type="ECO:0000256" key="2">
    <source>
        <dbReference type="ARBA" id="ARBA00022737"/>
    </source>
</evidence>
<dbReference type="InterPro" id="IPR009057">
    <property type="entry name" value="Homeodomain-like_sf"/>
</dbReference>
<dbReference type="Pfam" id="PF00249">
    <property type="entry name" value="Myb_DNA-binding"/>
    <property type="match status" value="2"/>
</dbReference>
<dbReference type="InterPro" id="IPR053106">
    <property type="entry name" value="Plant_Male-Germline_Reg_TFs"/>
</dbReference>
<evidence type="ECO:0000313" key="11">
    <source>
        <dbReference type="Proteomes" id="UP000015453"/>
    </source>
</evidence>
<evidence type="ECO:0000256" key="3">
    <source>
        <dbReference type="ARBA" id="ARBA00023015"/>
    </source>
</evidence>
<dbReference type="SUPFAM" id="SSF46689">
    <property type="entry name" value="Homeodomain-like"/>
    <property type="match status" value="1"/>
</dbReference>
<dbReference type="InterPro" id="IPR001005">
    <property type="entry name" value="SANT/Myb"/>
</dbReference>
<dbReference type="SMART" id="SM00717">
    <property type="entry name" value="SANT"/>
    <property type="match status" value="2"/>
</dbReference>
<evidence type="ECO:0000259" key="9">
    <source>
        <dbReference type="PROSITE" id="PS51294"/>
    </source>
</evidence>
<feature type="region of interest" description="Disordered" evidence="7">
    <location>
        <begin position="106"/>
        <end position="126"/>
    </location>
</feature>
<evidence type="ECO:0000256" key="1">
    <source>
        <dbReference type="ARBA" id="ARBA00004123"/>
    </source>
</evidence>
<dbReference type="EMBL" id="AUSU01004686">
    <property type="protein sequence ID" value="EPS64660.1"/>
    <property type="molecule type" value="Genomic_DNA"/>
</dbReference>
<dbReference type="PROSITE" id="PS51294">
    <property type="entry name" value="HTH_MYB"/>
    <property type="match status" value="2"/>
</dbReference>
<evidence type="ECO:0000256" key="5">
    <source>
        <dbReference type="ARBA" id="ARBA00023163"/>
    </source>
</evidence>
<evidence type="ECO:0000313" key="10">
    <source>
        <dbReference type="EMBL" id="EPS64660.1"/>
    </source>
</evidence>
<keyword evidence="4" id="KW-0238">DNA-binding</keyword>
<protein>
    <submittedName>
        <fullName evidence="10">Uncharacterized protein</fullName>
    </submittedName>
</protein>
<dbReference type="GO" id="GO:0003677">
    <property type="term" value="F:DNA binding"/>
    <property type="evidence" value="ECO:0007669"/>
    <property type="project" value="UniProtKB-KW"/>
</dbReference>
<keyword evidence="3" id="KW-0805">Transcription regulation</keyword>
<keyword evidence="2" id="KW-0677">Repeat</keyword>
<dbReference type="CDD" id="cd00167">
    <property type="entry name" value="SANT"/>
    <property type="match status" value="2"/>
</dbReference>
<evidence type="ECO:0000259" key="8">
    <source>
        <dbReference type="PROSITE" id="PS50090"/>
    </source>
</evidence>
<keyword evidence="5" id="KW-0804">Transcription</keyword>
<dbReference type="FunFam" id="1.10.10.60:FF:000060">
    <property type="entry name" value="MYB transcription factor"/>
    <property type="match status" value="1"/>
</dbReference>
<evidence type="ECO:0000256" key="7">
    <source>
        <dbReference type="SAM" id="MobiDB-lite"/>
    </source>
</evidence>
<evidence type="ECO:0000256" key="6">
    <source>
        <dbReference type="ARBA" id="ARBA00023242"/>
    </source>
</evidence>
<gene>
    <name evidence="10" type="ORF">M569_10120</name>
</gene>
<keyword evidence="11" id="KW-1185">Reference proteome</keyword>
<dbReference type="PROSITE" id="PS50090">
    <property type="entry name" value="MYB_LIKE"/>
    <property type="match status" value="2"/>
</dbReference>
<dbReference type="Proteomes" id="UP000015453">
    <property type="component" value="Unassembled WGS sequence"/>
</dbReference>
<feature type="domain" description="Myb-like" evidence="8">
    <location>
        <begin position="60"/>
        <end position="103"/>
    </location>
</feature>